<name>A0A6P5IFT8_PHACI</name>
<dbReference type="PROSITE" id="PS00011">
    <property type="entry name" value="GLA_1"/>
    <property type="match status" value="1"/>
</dbReference>
<feature type="domain" description="Gla" evidence="20">
    <location>
        <begin position="54"/>
        <end position="100"/>
    </location>
</feature>
<dbReference type="Gene3D" id="4.10.740.10">
    <property type="entry name" value="Coagulation Factor IX"/>
    <property type="match status" value="1"/>
</dbReference>
<dbReference type="InterPro" id="IPR001881">
    <property type="entry name" value="EGF-like_Ca-bd_dom"/>
</dbReference>
<dbReference type="Pfam" id="PF00594">
    <property type="entry name" value="Gla"/>
    <property type="match status" value="1"/>
</dbReference>
<comment type="subcellular location">
    <subcellularLocation>
        <location evidence="1">Secreted</location>
    </subcellularLocation>
</comment>
<dbReference type="InterPro" id="IPR017857">
    <property type="entry name" value="Coagulation_fac-like_Gla_dom"/>
</dbReference>
<dbReference type="Gene3D" id="2.10.25.10">
    <property type="entry name" value="Laminin"/>
    <property type="match status" value="2"/>
</dbReference>
<evidence type="ECO:0000256" key="1">
    <source>
        <dbReference type="ARBA" id="ARBA00004613"/>
    </source>
</evidence>
<dbReference type="PANTHER" id="PTHR24278">
    <property type="entry name" value="COAGULATION FACTOR"/>
    <property type="match status" value="1"/>
</dbReference>
<keyword evidence="7" id="KW-0356">Hemostasis</keyword>
<evidence type="ECO:0000256" key="12">
    <source>
        <dbReference type="ARBA" id="ARBA00023157"/>
    </source>
</evidence>
<dbReference type="SUPFAM" id="SSF57196">
    <property type="entry name" value="EGF/Laminin"/>
    <property type="match status" value="1"/>
</dbReference>
<dbReference type="Pfam" id="PF14670">
    <property type="entry name" value="FXa_inhibition"/>
    <property type="match status" value="1"/>
</dbReference>
<feature type="domain" description="Peptidase S1" evidence="19">
    <location>
        <begin position="192"/>
        <end position="424"/>
    </location>
</feature>
<keyword evidence="4 17" id="KW-0245">EGF-like domain</keyword>
<dbReference type="PROSITE" id="PS00022">
    <property type="entry name" value="EGF_1"/>
    <property type="match status" value="1"/>
</dbReference>
<evidence type="ECO:0000256" key="8">
    <source>
        <dbReference type="ARBA" id="ARBA00022729"/>
    </source>
</evidence>
<dbReference type="FunFam" id="2.40.10.10:FF:000117">
    <property type="entry name" value="Protein Z, vitamin K-dependent plasma glycoprotein"/>
    <property type="match status" value="1"/>
</dbReference>
<dbReference type="GO" id="GO:0005509">
    <property type="term" value="F:calcium ion binding"/>
    <property type="evidence" value="ECO:0007669"/>
    <property type="project" value="InterPro"/>
</dbReference>
<dbReference type="GO" id="GO:0004252">
    <property type="term" value="F:serine-type endopeptidase activity"/>
    <property type="evidence" value="ECO:0007669"/>
    <property type="project" value="InterPro"/>
</dbReference>
<dbReference type="SMART" id="SM00069">
    <property type="entry name" value="GLA"/>
    <property type="match status" value="1"/>
</dbReference>
<dbReference type="PROSITE" id="PS01186">
    <property type="entry name" value="EGF_2"/>
    <property type="match status" value="1"/>
</dbReference>
<evidence type="ECO:0000256" key="4">
    <source>
        <dbReference type="ARBA" id="ARBA00022536"/>
    </source>
</evidence>
<evidence type="ECO:0000259" key="20">
    <source>
        <dbReference type="PROSITE" id="PS50998"/>
    </source>
</evidence>
<keyword evidence="8" id="KW-0732">Signal</keyword>
<evidence type="ECO:0000256" key="14">
    <source>
        <dbReference type="ARBA" id="ARBA00023278"/>
    </source>
</evidence>
<dbReference type="InParanoid" id="A0A6P5IFT8"/>
<evidence type="ECO:0000256" key="6">
    <source>
        <dbReference type="ARBA" id="ARBA00022685"/>
    </source>
</evidence>
<protein>
    <recommendedName>
        <fullName evidence="16">Vitamin K-dependent protein Z</fullName>
    </recommendedName>
</protein>
<dbReference type="InterPro" id="IPR050442">
    <property type="entry name" value="Peptidase_S1_coag_factors"/>
</dbReference>
<dbReference type="Pfam" id="PF00089">
    <property type="entry name" value="Trypsin"/>
    <property type="match status" value="1"/>
</dbReference>
<evidence type="ECO:0000256" key="9">
    <source>
        <dbReference type="ARBA" id="ARBA00022737"/>
    </source>
</evidence>
<dbReference type="CDD" id="cd00054">
    <property type="entry name" value="EGF_CA"/>
    <property type="match status" value="1"/>
</dbReference>
<dbReference type="GO" id="GO:0005615">
    <property type="term" value="C:extracellular space"/>
    <property type="evidence" value="ECO:0007669"/>
    <property type="project" value="TreeGrafter"/>
</dbReference>
<dbReference type="InterPro" id="IPR000742">
    <property type="entry name" value="EGF"/>
</dbReference>
<dbReference type="FunFam" id="4.10.740.10:FF:000001">
    <property type="entry name" value="vitamin K-dependent protein S"/>
    <property type="match status" value="1"/>
</dbReference>
<accession>A0A6P5IFT8</accession>
<keyword evidence="13" id="KW-0325">Glycoprotein</keyword>
<dbReference type="PANTHER" id="PTHR24278:SF20">
    <property type="entry name" value="VITAMIN K-DEPENDENT PROTEIN Z"/>
    <property type="match status" value="1"/>
</dbReference>
<evidence type="ECO:0000313" key="21">
    <source>
        <dbReference type="Proteomes" id="UP000515140"/>
    </source>
</evidence>
<gene>
    <name evidence="22" type="primary">PROZ</name>
</gene>
<keyword evidence="9" id="KW-0677">Repeat</keyword>
<dbReference type="PRINTS" id="PR00001">
    <property type="entry name" value="GLABLOOD"/>
</dbReference>
<dbReference type="InterPro" id="IPR012224">
    <property type="entry name" value="Pept_S1A_FX"/>
</dbReference>
<evidence type="ECO:0000256" key="17">
    <source>
        <dbReference type="PROSITE-ProRule" id="PRU00076"/>
    </source>
</evidence>
<dbReference type="InterPro" id="IPR001314">
    <property type="entry name" value="Peptidase_S1A"/>
</dbReference>
<evidence type="ECO:0000256" key="7">
    <source>
        <dbReference type="ARBA" id="ARBA00022696"/>
    </source>
</evidence>
<dbReference type="PROSITE" id="PS50998">
    <property type="entry name" value="GLA_2"/>
    <property type="match status" value="1"/>
</dbReference>
<keyword evidence="6" id="KW-0165">Cleavage on pair of basic residues</keyword>
<evidence type="ECO:0000256" key="3">
    <source>
        <dbReference type="ARBA" id="ARBA00022525"/>
    </source>
</evidence>
<dbReference type="PROSITE" id="PS00010">
    <property type="entry name" value="ASX_HYDROXYL"/>
    <property type="match status" value="1"/>
</dbReference>
<keyword evidence="5" id="KW-0721">Serine protease homolog</keyword>
<dbReference type="InterPro" id="IPR000152">
    <property type="entry name" value="EGF-type_Asp/Asn_hydroxyl_site"/>
</dbReference>
<feature type="disulfide bond" evidence="17">
    <location>
        <begin position="130"/>
        <end position="139"/>
    </location>
</feature>
<sequence length="424" mass="48189">MQLDSIELAWTVRMAGSLWMLQFCFLTFSLHQSEQSVFWPASKANEVIVRTKRARSFILEEILEGNLERECFEEKCVYEEAREVFENNEKTHAFWSQYMGVSTAGTPCISQPCLNNGICQDYIRNYICSCLEGYEGTNCEYAKNECHSKRSKGCDHFCRPGQEFYMCSCAKGYKLGKDHRSCIPNEKCACGILSSKSNVTLTDAKLTLQNFPWQVKLTNSQGKDFCGGVIVQENFVLTTAKCSLLHGNISVKLSEDGTPGAPLEIKIKNKHVHMRYDQEMKQNDLALLELNEPIQCGSNGLPICIPEKDFAEHILIPEKMNVVSGWTFNGTELGDSLIDLPSVYFENEKCEEILNVTVTTRLFCEKSKATVDWQLVEGSIVMAEHKGTWFLIGIMVSLPTEKLGPLYLFTKISRYSMWFEQIMQ</sequence>
<feature type="domain" description="EGF-like" evidence="18">
    <location>
        <begin position="104"/>
        <end position="140"/>
    </location>
</feature>
<evidence type="ECO:0000259" key="19">
    <source>
        <dbReference type="PROSITE" id="PS50240"/>
    </source>
</evidence>
<evidence type="ECO:0000256" key="15">
    <source>
        <dbReference type="ARBA" id="ARBA00059699"/>
    </source>
</evidence>
<evidence type="ECO:0000256" key="10">
    <source>
        <dbReference type="ARBA" id="ARBA00022837"/>
    </source>
</evidence>
<comment type="caution">
    <text evidence="17">Lacks conserved residue(s) required for the propagation of feature annotation.</text>
</comment>
<dbReference type="GO" id="GO:0006508">
    <property type="term" value="P:proteolysis"/>
    <property type="evidence" value="ECO:0007669"/>
    <property type="project" value="InterPro"/>
</dbReference>
<dbReference type="PROSITE" id="PS50240">
    <property type="entry name" value="TRYPSIN_DOM"/>
    <property type="match status" value="1"/>
</dbReference>
<dbReference type="GeneID" id="110193427"/>
<dbReference type="PRINTS" id="PR00722">
    <property type="entry name" value="CHYMOTRYPSIN"/>
</dbReference>
<evidence type="ECO:0000256" key="13">
    <source>
        <dbReference type="ARBA" id="ARBA00023180"/>
    </source>
</evidence>
<dbReference type="SUPFAM" id="SSF57630">
    <property type="entry name" value="GLA-domain"/>
    <property type="match status" value="1"/>
</dbReference>
<keyword evidence="14" id="KW-0379">Hydroxylation</keyword>
<dbReference type="Proteomes" id="UP000515140">
    <property type="component" value="Unplaced"/>
</dbReference>
<evidence type="ECO:0000256" key="11">
    <source>
        <dbReference type="ARBA" id="ARBA00023084"/>
    </source>
</evidence>
<dbReference type="AlphaFoldDB" id="A0A6P5IFT8"/>
<dbReference type="SMART" id="SM00020">
    <property type="entry name" value="Tryp_SPc"/>
    <property type="match status" value="1"/>
</dbReference>
<proteinExistence type="predicted"/>
<dbReference type="GO" id="GO:0007596">
    <property type="term" value="P:blood coagulation"/>
    <property type="evidence" value="ECO:0007669"/>
    <property type="project" value="UniProtKB-KW"/>
</dbReference>
<organism evidence="21 22">
    <name type="scientific">Phascolarctos cinereus</name>
    <name type="common">Koala</name>
    <dbReference type="NCBI Taxonomy" id="38626"/>
    <lineage>
        <taxon>Eukaryota</taxon>
        <taxon>Metazoa</taxon>
        <taxon>Chordata</taxon>
        <taxon>Craniata</taxon>
        <taxon>Vertebrata</taxon>
        <taxon>Euteleostomi</taxon>
        <taxon>Mammalia</taxon>
        <taxon>Metatheria</taxon>
        <taxon>Diprotodontia</taxon>
        <taxon>Phascolarctidae</taxon>
        <taxon>Phascolarctos</taxon>
    </lineage>
</organism>
<dbReference type="FunCoup" id="A0A6P5IFT8">
    <property type="interactions" value="83"/>
</dbReference>
<dbReference type="InterPro" id="IPR000294">
    <property type="entry name" value="GLA_domain"/>
</dbReference>
<dbReference type="FunFam" id="2.10.25.10:FF:000480">
    <property type="entry name" value="Protein Z, vitamin K-dependent plasma glycoprotein"/>
    <property type="match status" value="1"/>
</dbReference>
<dbReference type="InterPro" id="IPR035972">
    <property type="entry name" value="GLA-like_dom_SF"/>
</dbReference>
<dbReference type="SMART" id="SM00181">
    <property type="entry name" value="EGF"/>
    <property type="match status" value="2"/>
</dbReference>
<keyword evidence="21" id="KW-1185">Reference proteome</keyword>
<evidence type="ECO:0000256" key="2">
    <source>
        <dbReference type="ARBA" id="ARBA00022479"/>
    </source>
</evidence>
<dbReference type="SMART" id="SM00179">
    <property type="entry name" value="EGF_CA"/>
    <property type="match status" value="2"/>
</dbReference>
<keyword evidence="10" id="KW-0106">Calcium</keyword>
<dbReference type="PROSITE" id="PS50026">
    <property type="entry name" value="EGF_3"/>
    <property type="match status" value="1"/>
</dbReference>
<dbReference type="KEGG" id="pcw:110193427"/>
<dbReference type="Gene3D" id="2.40.10.10">
    <property type="entry name" value="Trypsin-like serine proteases"/>
    <property type="match status" value="2"/>
</dbReference>
<keyword evidence="12 17" id="KW-1015">Disulfide bond</keyword>
<dbReference type="FunFam" id="2.10.25.10:FF:000162">
    <property type="entry name" value="Coagulation factor X (Predicted)"/>
    <property type="match status" value="1"/>
</dbReference>
<evidence type="ECO:0000313" key="22">
    <source>
        <dbReference type="RefSeq" id="XP_020820865.1"/>
    </source>
</evidence>
<reference evidence="22" key="1">
    <citation type="submission" date="2025-08" db="UniProtKB">
        <authorList>
            <consortium name="RefSeq"/>
        </authorList>
    </citation>
    <scope>IDENTIFICATION</scope>
    <source>
        <tissue evidence="22">Spleen</tissue>
    </source>
</reference>
<dbReference type="InterPro" id="IPR009003">
    <property type="entry name" value="Peptidase_S1_PA"/>
</dbReference>
<evidence type="ECO:0000259" key="18">
    <source>
        <dbReference type="PROSITE" id="PS50026"/>
    </source>
</evidence>
<dbReference type="InterPro" id="IPR043504">
    <property type="entry name" value="Peptidase_S1_PA_chymotrypsin"/>
</dbReference>
<comment type="function">
    <text evidence="15">Appears to assist hemostasis by binding thrombin and promoting its association with phospholipid vesicles. Inhibits activity of the coagulation protease factor Xa in the presence of SERPINA10, calcium and phospholipids.</text>
</comment>
<keyword evidence="11" id="KW-0094">Blood coagulation</keyword>
<dbReference type="SUPFAM" id="SSF50494">
    <property type="entry name" value="Trypsin-like serine proteases"/>
    <property type="match status" value="1"/>
</dbReference>
<dbReference type="InterPro" id="IPR001254">
    <property type="entry name" value="Trypsin_dom"/>
</dbReference>
<evidence type="ECO:0000256" key="5">
    <source>
        <dbReference type="ARBA" id="ARBA00022542"/>
    </source>
</evidence>
<dbReference type="FunFam" id="2.40.10.10:FF:000114">
    <property type="entry name" value="Protein Z, vitamin K-dependent plasma glycoprotein"/>
    <property type="match status" value="1"/>
</dbReference>
<dbReference type="PIRSF" id="PIRSF001143">
    <property type="entry name" value="Factor_X"/>
    <property type="match status" value="1"/>
</dbReference>
<dbReference type="CTD" id="8858"/>
<dbReference type="Pfam" id="PF00008">
    <property type="entry name" value="EGF"/>
    <property type="match status" value="1"/>
</dbReference>
<keyword evidence="2" id="KW-0301">Gamma-carboxyglutamic acid</keyword>
<dbReference type="RefSeq" id="XP_020820865.1">
    <property type="nucleotide sequence ID" value="XM_020965206.1"/>
</dbReference>
<keyword evidence="3" id="KW-0964">Secreted</keyword>
<evidence type="ECO:0000256" key="16">
    <source>
        <dbReference type="ARBA" id="ARBA00069146"/>
    </source>
</evidence>